<dbReference type="Gene3D" id="3.30.710.10">
    <property type="entry name" value="Potassium Channel Kv1.1, Chain A"/>
    <property type="match status" value="1"/>
</dbReference>
<sequence length="220" mass="24944">IYKIVVGDKAESFNIHTSLLCSSSAFFQTSLKKEWEDMRKDSKTIALQHDDPDAFRMYAHWLYCRKFPLADDRDEAYVQLAKAYVLGESLLDAKFKNTILDSIITATTTFDYFPVGQPITIIYEGTPVESPARRLMVDFYVYAMHSGGTSWTRHLGAYPKEFLVDTLTKIPIVRLAPASSGSRPWTKSFENYHEEENNSSKTGLFRAKEEDAGMGVVLVS</sequence>
<dbReference type="Proteomes" id="UP000799779">
    <property type="component" value="Unassembled WGS sequence"/>
</dbReference>
<dbReference type="CDD" id="cd18186">
    <property type="entry name" value="BTB_POZ_ZBTB_KLHL-like"/>
    <property type="match status" value="1"/>
</dbReference>
<dbReference type="InterPro" id="IPR011333">
    <property type="entry name" value="SKP1/BTB/POZ_sf"/>
</dbReference>
<keyword evidence="3" id="KW-1185">Reference proteome</keyword>
<dbReference type="InterPro" id="IPR000210">
    <property type="entry name" value="BTB/POZ_dom"/>
</dbReference>
<evidence type="ECO:0000313" key="3">
    <source>
        <dbReference type="Proteomes" id="UP000799779"/>
    </source>
</evidence>
<dbReference type="PROSITE" id="PS50097">
    <property type="entry name" value="BTB"/>
    <property type="match status" value="1"/>
</dbReference>
<dbReference type="PANTHER" id="PTHR47843">
    <property type="entry name" value="BTB DOMAIN-CONTAINING PROTEIN-RELATED"/>
    <property type="match status" value="1"/>
</dbReference>
<accession>A0A6A5WHA2</accession>
<feature type="non-terminal residue" evidence="2">
    <location>
        <position position="1"/>
    </location>
</feature>
<proteinExistence type="predicted"/>
<dbReference type="EMBL" id="ML977589">
    <property type="protein sequence ID" value="KAF2000438.1"/>
    <property type="molecule type" value="Genomic_DNA"/>
</dbReference>
<organism evidence="2 3">
    <name type="scientific">Amniculicola lignicola CBS 123094</name>
    <dbReference type="NCBI Taxonomy" id="1392246"/>
    <lineage>
        <taxon>Eukaryota</taxon>
        <taxon>Fungi</taxon>
        <taxon>Dikarya</taxon>
        <taxon>Ascomycota</taxon>
        <taxon>Pezizomycotina</taxon>
        <taxon>Dothideomycetes</taxon>
        <taxon>Pleosporomycetidae</taxon>
        <taxon>Pleosporales</taxon>
        <taxon>Amniculicolaceae</taxon>
        <taxon>Amniculicola</taxon>
    </lineage>
</organism>
<name>A0A6A5WHA2_9PLEO</name>
<evidence type="ECO:0000313" key="2">
    <source>
        <dbReference type="EMBL" id="KAF2000438.1"/>
    </source>
</evidence>
<dbReference type="SUPFAM" id="SSF54695">
    <property type="entry name" value="POZ domain"/>
    <property type="match status" value="1"/>
</dbReference>
<protein>
    <recommendedName>
        <fullName evidence="1">BTB domain-containing protein</fullName>
    </recommendedName>
</protein>
<reference evidence="2" key="1">
    <citation type="journal article" date="2020" name="Stud. Mycol.">
        <title>101 Dothideomycetes genomes: a test case for predicting lifestyles and emergence of pathogens.</title>
        <authorList>
            <person name="Haridas S."/>
            <person name="Albert R."/>
            <person name="Binder M."/>
            <person name="Bloem J."/>
            <person name="Labutti K."/>
            <person name="Salamov A."/>
            <person name="Andreopoulos B."/>
            <person name="Baker S."/>
            <person name="Barry K."/>
            <person name="Bills G."/>
            <person name="Bluhm B."/>
            <person name="Cannon C."/>
            <person name="Castanera R."/>
            <person name="Culley D."/>
            <person name="Daum C."/>
            <person name="Ezra D."/>
            <person name="Gonzalez J."/>
            <person name="Henrissat B."/>
            <person name="Kuo A."/>
            <person name="Liang C."/>
            <person name="Lipzen A."/>
            <person name="Lutzoni F."/>
            <person name="Magnuson J."/>
            <person name="Mondo S."/>
            <person name="Nolan M."/>
            <person name="Ohm R."/>
            <person name="Pangilinan J."/>
            <person name="Park H.-J."/>
            <person name="Ramirez L."/>
            <person name="Alfaro M."/>
            <person name="Sun H."/>
            <person name="Tritt A."/>
            <person name="Yoshinaga Y."/>
            <person name="Zwiers L.-H."/>
            <person name="Turgeon B."/>
            <person name="Goodwin S."/>
            <person name="Spatafora J."/>
            <person name="Crous P."/>
            <person name="Grigoriev I."/>
        </authorList>
    </citation>
    <scope>NUCLEOTIDE SEQUENCE</scope>
    <source>
        <strain evidence="2">CBS 123094</strain>
    </source>
</reference>
<feature type="domain" description="BTB" evidence="1">
    <location>
        <begin position="1"/>
        <end position="71"/>
    </location>
</feature>
<dbReference type="PANTHER" id="PTHR47843:SF2">
    <property type="entry name" value="BTB DOMAIN-CONTAINING PROTEIN"/>
    <property type="match status" value="1"/>
</dbReference>
<gene>
    <name evidence="2" type="ORF">P154DRAFT_435014</name>
</gene>
<evidence type="ECO:0000259" key="1">
    <source>
        <dbReference type="PROSITE" id="PS50097"/>
    </source>
</evidence>
<dbReference type="OrthoDB" id="3794732at2759"/>
<dbReference type="AlphaFoldDB" id="A0A6A5WHA2"/>
<dbReference type="Pfam" id="PF00651">
    <property type="entry name" value="BTB"/>
    <property type="match status" value="1"/>
</dbReference>